<dbReference type="EMBL" id="PFAZ01000008">
    <property type="protein sequence ID" value="PIR89032.1"/>
    <property type="molecule type" value="Genomic_DNA"/>
</dbReference>
<gene>
    <name evidence="4" type="ORF">COU07_02990</name>
</gene>
<dbReference type="Gene3D" id="2.60.40.10">
    <property type="entry name" value="Immunoglobulins"/>
    <property type="match status" value="1"/>
</dbReference>
<dbReference type="InterPro" id="IPR014755">
    <property type="entry name" value="Cu-Rt/internalin_Ig-like"/>
</dbReference>
<dbReference type="Gene3D" id="2.60.40.1220">
    <property type="match status" value="1"/>
</dbReference>
<dbReference type="Gene3D" id="1.50.10.100">
    <property type="entry name" value="Chondroitin AC/alginate lyase"/>
    <property type="match status" value="1"/>
</dbReference>
<dbReference type="InterPro" id="IPR032812">
    <property type="entry name" value="SbsA_Ig"/>
</dbReference>
<dbReference type="AlphaFoldDB" id="A0A2H0URH4"/>
<evidence type="ECO:0000256" key="1">
    <source>
        <dbReference type="ARBA" id="ARBA00022729"/>
    </source>
</evidence>
<dbReference type="CDD" id="cd00063">
    <property type="entry name" value="FN3"/>
    <property type="match status" value="1"/>
</dbReference>
<dbReference type="InterPro" id="IPR008929">
    <property type="entry name" value="Chondroitin_lyas"/>
</dbReference>
<dbReference type="InterPro" id="IPR003961">
    <property type="entry name" value="FN3_dom"/>
</dbReference>
<feature type="transmembrane region" description="Helical" evidence="2">
    <location>
        <begin position="12"/>
        <end position="33"/>
    </location>
</feature>
<keyword evidence="2" id="KW-0812">Transmembrane</keyword>
<dbReference type="Proteomes" id="UP000231157">
    <property type="component" value="Unassembled WGS sequence"/>
</dbReference>
<organism evidence="4 5">
    <name type="scientific">Candidatus Harrisonbacteria bacterium CG10_big_fil_rev_8_21_14_0_10_40_38</name>
    <dbReference type="NCBI Taxonomy" id="1974583"/>
    <lineage>
        <taxon>Bacteria</taxon>
        <taxon>Candidatus Harrisoniibacteriota</taxon>
    </lineage>
</organism>
<keyword evidence="1" id="KW-0732">Signal</keyword>
<evidence type="ECO:0000313" key="5">
    <source>
        <dbReference type="Proteomes" id="UP000231157"/>
    </source>
</evidence>
<dbReference type="InterPro" id="IPR036116">
    <property type="entry name" value="FN3_sf"/>
</dbReference>
<comment type="caution">
    <text evidence="4">The sequence shown here is derived from an EMBL/GenBank/DDBJ whole genome shotgun (WGS) entry which is preliminary data.</text>
</comment>
<evidence type="ECO:0000313" key="4">
    <source>
        <dbReference type="EMBL" id="PIR89032.1"/>
    </source>
</evidence>
<evidence type="ECO:0000256" key="2">
    <source>
        <dbReference type="SAM" id="Phobius"/>
    </source>
</evidence>
<evidence type="ECO:0000259" key="3">
    <source>
        <dbReference type="SMART" id="SM00060"/>
    </source>
</evidence>
<dbReference type="SMART" id="SM00060">
    <property type="entry name" value="FN3"/>
    <property type="match status" value="1"/>
</dbReference>
<reference evidence="5" key="1">
    <citation type="submission" date="2017-09" db="EMBL/GenBank/DDBJ databases">
        <title>Depth-based differentiation of microbial function through sediment-hosted aquifers and enrichment of novel symbionts in the deep terrestrial subsurface.</title>
        <authorList>
            <person name="Probst A.J."/>
            <person name="Ladd B."/>
            <person name="Jarett J.K."/>
            <person name="Geller-Mcgrath D.E."/>
            <person name="Sieber C.M.K."/>
            <person name="Emerson J.B."/>
            <person name="Anantharaman K."/>
            <person name="Thomas B.C."/>
            <person name="Malmstrom R."/>
            <person name="Stieglmeier M."/>
            <person name="Klingl A."/>
            <person name="Woyke T."/>
            <person name="Ryan C.M."/>
            <person name="Banfield J.F."/>
        </authorList>
    </citation>
    <scope>NUCLEOTIDE SEQUENCE [LARGE SCALE GENOMIC DNA]</scope>
</reference>
<sequence>MHPRHEKYFHRMTFISGTIGALFIVLGFSFIFASPSSQTAAIPNVFTKSSKNGTESVKFQILAINPVNGSTNIDSGSNAEVVFNKLLDRSTINSNNVFIEESATNAKISAIYRVRTEGDHTVVTLAPTIQLNRFTPYRFKVTTGVRSDSGEQLGRVYTSEFTTEKPKRGVFIGDQEIEIKKEKLAAGNQLIRDAFYGYGSGDSKNFSIQTLANTARTRNPQPFYGTFPNTRDDAYNQFYRDHCFDDKDYAAAAAMAWRLTGDTTYADAAKRYVMSWVNAFDVEHSSPYAEWWSSVLLDLCGVGFAHSADLIWDYQGFTDAELQTMSRWFYYYAELIRGFLNKDAVGDWNYLRQEAERNGWIFKDRNELRGNNIRSWDIATIAAISNLIGSESLRNYAFWSSSGNTRALDHQIAYICEPFTNGPYGNPDKATIIDTSREFASNGGPESGTGYEVYHAQALGFAVAAAREAGIDLANYTAPNGTKIQDCIDHLADRLSGRVGYPPGYDPFEQDDISNVAGMFELYFLLFRSDAIKNILSQNLSGGNPPHRPFLGSHHKMMNVFIAGVDINDTKDAPPPFDPVNLSGSADVTQVRLQWINPQSNTEDAVPFKNRIYRNNILIAETPESNFMDTNLLPNHNYRYSVQAVTEEGAVSHQVEIGITTDSIN</sequence>
<name>A0A2H0URH4_9BACT</name>
<accession>A0A2H0URH4</accession>
<dbReference type="InterPro" id="IPR013783">
    <property type="entry name" value="Ig-like_fold"/>
</dbReference>
<keyword evidence="2" id="KW-0472">Membrane</keyword>
<dbReference type="SUPFAM" id="SSF49265">
    <property type="entry name" value="Fibronectin type III"/>
    <property type="match status" value="1"/>
</dbReference>
<protein>
    <recommendedName>
        <fullName evidence="3">Fibronectin type-III domain-containing protein</fullName>
    </recommendedName>
</protein>
<proteinExistence type="predicted"/>
<dbReference type="Pfam" id="PF13205">
    <property type="entry name" value="Big_5"/>
    <property type="match status" value="1"/>
</dbReference>
<dbReference type="SUPFAM" id="SSF48230">
    <property type="entry name" value="Chondroitin AC/alginate lyase"/>
    <property type="match status" value="1"/>
</dbReference>
<feature type="domain" description="Fibronectin type-III" evidence="3">
    <location>
        <begin position="573"/>
        <end position="651"/>
    </location>
</feature>
<keyword evidence="2" id="KW-1133">Transmembrane helix</keyword>